<dbReference type="Pfam" id="PF19148">
    <property type="entry name" value="DUF5830"/>
    <property type="match status" value="1"/>
</dbReference>
<dbReference type="Proteomes" id="UP000219689">
    <property type="component" value="Unassembled WGS sequence"/>
</dbReference>
<comment type="caution">
    <text evidence="1">The sequence shown here is derived from an EMBL/GenBank/DDBJ whole genome shotgun (WGS) entry which is preliminary data.</text>
</comment>
<dbReference type="OrthoDB" id="290295at2157"/>
<dbReference type="AlphaFoldDB" id="A0A2A5QR49"/>
<sequence length="136" mass="15025">MDGDGDRTERGDEVTVEADDDRVELGLSLLAHLEHESLPLADAVDRIETVTTDLTVTRTILDQAALRGIIERDDGVVRPTSRQYVRFEQDVVTKDGEFTCRRCGSGLSTGHFIRFEVGELGPFGSSCIRKVTGRDD</sequence>
<keyword evidence="2" id="KW-1185">Reference proteome</keyword>
<accession>A0A2A5QR49</accession>
<gene>
    <name evidence="1" type="ORF">CP557_01310</name>
</gene>
<reference evidence="1 2" key="1">
    <citation type="submission" date="2017-09" db="EMBL/GenBank/DDBJ databases">
        <title>Genome sequences of Natrinema ejinorence JCM 13890T.</title>
        <authorList>
            <person name="Roh S.W."/>
            <person name="Kim Y.B."/>
            <person name="Kim J.Y."/>
        </authorList>
    </citation>
    <scope>NUCLEOTIDE SEQUENCE [LARGE SCALE GENOMIC DNA]</scope>
    <source>
        <strain evidence="1 2">JCM 13890</strain>
    </source>
</reference>
<proteinExistence type="predicted"/>
<organism evidence="1 2">
    <name type="scientific">Natrinema ejinorense</name>
    <dbReference type="NCBI Taxonomy" id="373386"/>
    <lineage>
        <taxon>Archaea</taxon>
        <taxon>Methanobacteriati</taxon>
        <taxon>Methanobacteriota</taxon>
        <taxon>Stenosarchaea group</taxon>
        <taxon>Halobacteria</taxon>
        <taxon>Halobacteriales</taxon>
        <taxon>Natrialbaceae</taxon>
        <taxon>Natrinema</taxon>
    </lineage>
</organism>
<evidence type="ECO:0000313" key="2">
    <source>
        <dbReference type="Proteomes" id="UP000219689"/>
    </source>
</evidence>
<dbReference type="EMBL" id="NXNI01000001">
    <property type="protein sequence ID" value="PCR89292.1"/>
    <property type="molecule type" value="Genomic_DNA"/>
</dbReference>
<dbReference type="InterPro" id="IPR043870">
    <property type="entry name" value="DUF5830"/>
</dbReference>
<evidence type="ECO:0000313" key="1">
    <source>
        <dbReference type="EMBL" id="PCR89292.1"/>
    </source>
</evidence>
<dbReference type="RefSeq" id="WP_097378241.1">
    <property type="nucleotide sequence ID" value="NZ_NXNI01000001.1"/>
</dbReference>
<name>A0A2A5QR49_9EURY</name>
<protein>
    <submittedName>
        <fullName evidence="1">MarR family transcriptional regulator</fullName>
    </submittedName>
</protein>